<comment type="caution">
    <text evidence="11">The sequence shown here is derived from an EMBL/GenBank/DDBJ whole genome shotgun (WGS) entry which is preliminary data.</text>
</comment>
<dbReference type="InterPro" id="IPR003369">
    <property type="entry name" value="TatA/B/E"/>
</dbReference>
<feature type="compositionally biased region" description="Low complexity" evidence="10">
    <location>
        <begin position="98"/>
        <end position="119"/>
    </location>
</feature>
<keyword evidence="2 9" id="KW-0813">Transport</keyword>
<dbReference type="GO" id="GO:0008320">
    <property type="term" value="F:protein transmembrane transporter activity"/>
    <property type="evidence" value="ECO:0007669"/>
    <property type="project" value="UniProtKB-UniRule"/>
</dbReference>
<organism evidence="11 12">
    <name type="scientific">Pseudofulvimonas gallinarii</name>
    <dbReference type="NCBI Taxonomy" id="634155"/>
    <lineage>
        <taxon>Bacteria</taxon>
        <taxon>Pseudomonadati</taxon>
        <taxon>Pseudomonadota</taxon>
        <taxon>Gammaproteobacteria</taxon>
        <taxon>Lysobacterales</taxon>
        <taxon>Rhodanobacteraceae</taxon>
        <taxon>Pseudofulvimonas</taxon>
    </lineage>
</organism>
<comment type="function">
    <text evidence="9">Part of the twin-arginine translocation (Tat) system that transports large folded proteins containing a characteristic twin-arginine motif in their signal peptide across membranes. Together with TatC, TatB is part of a receptor directly interacting with Tat signal peptides. TatB may form an oligomeric binding site that transiently accommodates folded Tat precursor proteins before their translocation.</text>
</comment>
<evidence type="ECO:0000256" key="10">
    <source>
        <dbReference type="SAM" id="MobiDB-lite"/>
    </source>
</evidence>
<dbReference type="OrthoDB" id="9816005at2"/>
<dbReference type="Proteomes" id="UP000294599">
    <property type="component" value="Unassembled WGS sequence"/>
</dbReference>
<evidence type="ECO:0000256" key="1">
    <source>
        <dbReference type="ARBA" id="ARBA00004167"/>
    </source>
</evidence>
<dbReference type="PANTHER" id="PTHR33162:SF1">
    <property type="entry name" value="SEC-INDEPENDENT PROTEIN TRANSLOCASE PROTEIN TATA, CHLOROPLASTIC"/>
    <property type="match status" value="1"/>
</dbReference>
<evidence type="ECO:0000313" key="11">
    <source>
        <dbReference type="EMBL" id="TCS96026.1"/>
    </source>
</evidence>
<comment type="subunit">
    <text evidence="9">The Tat system comprises two distinct complexes: a TatABC complex, containing multiple copies of TatA, TatB and TatC subunits, and a separate TatA complex, containing only TatA subunits. Substrates initially bind to the TatABC complex, which probably triggers association of the separate TatA complex to form the active translocon.</text>
</comment>
<dbReference type="PANTHER" id="PTHR33162">
    <property type="entry name" value="SEC-INDEPENDENT PROTEIN TRANSLOCASE PROTEIN TATA, CHLOROPLASTIC"/>
    <property type="match status" value="1"/>
</dbReference>
<dbReference type="EMBL" id="SMAF01000017">
    <property type="protein sequence ID" value="TCS96026.1"/>
    <property type="molecule type" value="Genomic_DNA"/>
</dbReference>
<keyword evidence="8 9" id="KW-0472">Membrane</keyword>
<evidence type="ECO:0000256" key="7">
    <source>
        <dbReference type="ARBA" id="ARBA00023010"/>
    </source>
</evidence>
<sequence>MVDLSLPELAVIAVVALLVLGPNRLPGAARTAGALVRRMQRSWAGLRADIERELAADELKRELRQSAQELDVDALRDDLARTRRRIENDLSLSRDDSAPPAGDAAPSDTTTDPASDGRS</sequence>
<dbReference type="NCBIfam" id="TIGR01410">
    <property type="entry name" value="tatB"/>
    <property type="match status" value="1"/>
</dbReference>
<name>A0A4S3KVL3_9GAMM</name>
<keyword evidence="6 9" id="KW-1133">Transmembrane helix</keyword>
<dbReference type="RefSeq" id="WP_123522844.1">
    <property type="nucleotide sequence ID" value="NZ_JBHLWF010000008.1"/>
</dbReference>
<evidence type="ECO:0000256" key="8">
    <source>
        <dbReference type="ARBA" id="ARBA00023136"/>
    </source>
</evidence>
<keyword evidence="7 9" id="KW-0811">Translocation</keyword>
<dbReference type="PRINTS" id="PR01506">
    <property type="entry name" value="TATBPROTEIN"/>
</dbReference>
<keyword evidence="3 9" id="KW-1003">Cell membrane</keyword>
<evidence type="ECO:0000256" key="2">
    <source>
        <dbReference type="ARBA" id="ARBA00022448"/>
    </source>
</evidence>
<accession>A0A4S3KVL3</accession>
<comment type="subcellular location">
    <subcellularLocation>
        <location evidence="9">Cell membrane</location>
        <topology evidence="9">Single-pass membrane protein</topology>
    </subcellularLocation>
    <subcellularLocation>
        <location evidence="1">Membrane</location>
        <topology evidence="1">Single-pass membrane protein</topology>
    </subcellularLocation>
</comment>
<feature type="region of interest" description="Disordered" evidence="10">
    <location>
        <begin position="86"/>
        <end position="119"/>
    </location>
</feature>
<dbReference type="AlphaFoldDB" id="A0A4S3KVL3"/>
<keyword evidence="4 9" id="KW-0812">Transmembrane</keyword>
<comment type="similarity">
    <text evidence="9">Belongs to the TatB family.</text>
</comment>
<evidence type="ECO:0000256" key="3">
    <source>
        <dbReference type="ARBA" id="ARBA00022475"/>
    </source>
</evidence>
<dbReference type="HAMAP" id="MF_00237">
    <property type="entry name" value="TatB"/>
    <property type="match status" value="1"/>
</dbReference>
<evidence type="ECO:0000256" key="9">
    <source>
        <dbReference type="HAMAP-Rule" id="MF_00237"/>
    </source>
</evidence>
<feature type="compositionally biased region" description="Basic and acidic residues" evidence="10">
    <location>
        <begin position="86"/>
        <end position="97"/>
    </location>
</feature>
<dbReference type="GO" id="GO:0043953">
    <property type="term" value="P:protein transport by the Tat complex"/>
    <property type="evidence" value="ECO:0007669"/>
    <property type="project" value="UniProtKB-UniRule"/>
</dbReference>
<dbReference type="Gene3D" id="1.20.5.3310">
    <property type="match status" value="1"/>
</dbReference>
<dbReference type="GO" id="GO:0033281">
    <property type="term" value="C:TAT protein transport complex"/>
    <property type="evidence" value="ECO:0007669"/>
    <property type="project" value="UniProtKB-UniRule"/>
</dbReference>
<evidence type="ECO:0000256" key="4">
    <source>
        <dbReference type="ARBA" id="ARBA00022692"/>
    </source>
</evidence>
<gene>
    <name evidence="9" type="primary">tatB</name>
    <name evidence="11" type="ORF">EDC25_11737</name>
</gene>
<evidence type="ECO:0000256" key="6">
    <source>
        <dbReference type="ARBA" id="ARBA00022989"/>
    </source>
</evidence>
<evidence type="ECO:0000256" key="5">
    <source>
        <dbReference type="ARBA" id="ARBA00022927"/>
    </source>
</evidence>
<keyword evidence="5 9" id="KW-0653">Protein transport</keyword>
<evidence type="ECO:0000313" key="12">
    <source>
        <dbReference type="Proteomes" id="UP000294599"/>
    </source>
</evidence>
<keyword evidence="12" id="KW-1185">Reference proteome</keyword>
<reference evidence="11 12" key="1">
    <citation type="submission" date="2019-03" db="EMBL/GenBank/DDBJ databases">
        <title>Genomic Encyclopedia of Type Strains, Phase IV (KMG-IV): sequencing the most valuable type-strain genomes for metagenomic binning, comparative biology and taxonomic classification.</title>
        <authorList>
            <person name="Goeker M."/>
        </authorList>
    </citation>
    <scope>NUCLEOTIDE SEQUENCE [LARGE SCALE GENOMIC DNA]</scope>
    <source>
        <strain evidence="11 12">DSM 21944</strain>
    </source>
</reference>
<proteinExistence type="inferred from homology"/>
<dbReference type="InterPro" id="IPR018448">
    <property type="entry name" value="TatB"/>
</dbReference>
<protein>
    <recommendedName>
        <fullName evidence="9">Sec-independent protein translocase protein TatB</fullName>
    </recommendedName>
</protein>
<dbReference type="Pfam" id="PF02416">
    <property type="entry name" value="TatA_B_E"/>
    <property type="match status" value="1"/>
</dbReference>